<evidence type="ECO:0000313" key="3">
    <source>
        <dbReference type="Proteomes" id="UP000484988"/>
    </source>
</evidence>
<keyword evidence="1" id="KW-0812">Transmembrane</keyword>
<gene>
    <name evidence="2" type="ORF">SCWH03_21150</name>
</gene>
<organism evidence="2 3">
    <name type="scientific">Streptomyces pacificus</name>
    <dbReference type="NCBI Taxonomy" id="2705029"/>
    <lineage>
        <taxon>Bacteria</taxon>
        <taxon>Bacillati</taxon>
        <taxon>Actinomycetota</taxon>
        <taxon>Actinomycetes</taxon>
        <taxon>Kitasatosporales</taxon>
        <taxon>Streptomycetaceae</taxon>
        <taxon>Streptomyces</taxon>
    </lineage>
</organism>
<sequence length="69" mass="7892">MYRYKLTSLLFFVPFMMTSGIDRLQEAGWPPVWGALEILLGLAISIGAAKEIRDGRRRRQPGEQPSQDR</sequence>
<accession>A0A6A0AU60</accession>
<name>A0A6A0AU60_9ACTN</name>
<protein>
    <submittedName>
        <fullName evidence="2">Uncharacterized protein</fullName>
    </submittedName>
</protein>
<evidence type="ECO:0000313" key="2">
    <source>
        <dbReference type="EMBL" id="GFH35893.1"/>
    </source>
</evidence>
<reference evidence="2 3" key="1">
    <citation type="submission" date="2020-02" db="EMBL/GenBank/DDBJ databases">
        <title>Whole Genome Shotgun Sequence of Streptomyces sp. strain CWH03.</title>
        <authorList>
            <person name="Dohra H."/>
            <person name="Kodani S."/>
            <person name="Yamamura H."/>
        </authorList>
    </citation>
    <scope>NUCLEOTIDE SEQUENCE [LARGE SCALE GENOMIC DNA]</scope>
    <source>
        <strain evidence="2 3">CWH03</strain>
    </source>
</reference>
<feature type="transmembrane region" description="Helical" evidence="1">
    <location>
        <begin position="30"/>
        <end position="49"/>
    </location>
</feature>
<evidence type="ECO:0000256" key="1">
    <source>
        <dbReference type="SAM" id="Phobius"/>
    </source>
</evidence>
<dbReference type="EMBL" id="BLLG01000005">
    <property type="protein sequence ID" value="GFH35893.1"/>
    <property type="molecule type" value="Genomic_DNA"/>
</dbReference>
<dbReference type="Proteomes" id="UP000484988">
    <property type="component" value="Unassembled WGS sequence"/>
</dbReference>
<keyword evidence="1" id="KW-1133">Transmembrane helix</keyword>
<proteinExistence type="predicted"/>
<dbReference type="RefSeq" id="WP_173263844.1">
    <property type="nucleotide sequence ID" value="NZ_BLLG01000005.1"/>
</dbReference>
<keyword evidence="3" id="KW-1185">Reference proteome</keyword>
<comment type="caution">
    <text evidence="2">The sequence shown here is derived from an EMBL/GenBank/DDBJ whole genome shotgun (WGS) entry which is preliminary data.</text>
</comment>
<keyword evidence="1" id="KW-0472">Membrane</keyword>
<dbReference type="AlphaFoldDB" id="A0A6A0AU60"/>